<gene>
    <name evidence="2" type="ORF">M8T91_06750</name>
</gene>
<name>A0ABY9EF52_9GAMM</name>
<accession>A0ABY9EF52</accession>
<sequence>MKKYPLIAIVLLLTAGFLGYVSLEENAPKENAGTNLSVDKSVDKLGVGSIYKNKDHNHHDHSYSEDNTKGEYEEHNHASKTNAIVEDANGQLCKKIPVIIFVILTLGLVWKKF</sequence>
<dbReference type="RefSeq" id="WP_301418077.1">
    <property type="nucleotide sequence ID" value="NZ_CP098023.1"/>
</dbReference>
<feature type="region of interest" description="Disordered" evidence="1">
    <location>
        <begin position="50"/>
        <end position="75"/>
    </location>
</feature>
<dbReference type="EMBL" id="CP098023">
    <property type="protein sequence ID" value="WKD51115.1"/>
    <property type="molecule type" value="Genomic_DNA"/>
</dbReference>
<feature type="compositionally biased region" description="Basic and acidic residues" evidence="1">
    <location>
        <begin position="52"/>
        <end position="75"/>
    </location>
</feature>
<evidence type="ECO:0008006" key="4">
    <source>
        <dbReference type="Google" id="ProtNLM"/>
    </source>
</evidence>
<reference evidence="2 3" key="1">
    <citation type="submission" date="2022-05" db="EMBL/GenBank/DDBJ databases">
        <title>Microbulbifer sp. nov., isolated from sponge.</title>
        <authorList>
            <person name="Gao L."/>
        </authorList>
    </citation>
    <scope>NUCLEOTIDE SEQUENCE [LARGE SCALE GENOMIC DNA]</scope>
    <source>
        <strain evidence="2 3">MI-G</strain>
    </source>
</reference>
<keyword evidence="3" id="KW-1185">Reference proteome</keyword>
<proteinExistence type="predicted"/>
<organism evidence="2 3">
    <name type="scientific">Microbulbifer spongiae</name>
    <dbReference type="NCBI Taxonomy" id="2944933"/>
    <lineage>
        <taxon>Bacteria</taxon>
        <taxon>Pseudomonadati</taxon>
        <taxon>Pseudomonadota</taxon>
        <taxon>Gammaproteobacteria</taxon>
        <taxon>Cellvibrionales</taxon>
        <taxon>Microbulbiferaceae</taxon>
        <taxon>Microbulbifer</taxon>
    </lineage>
</organism>
<evidence type="ECO:0000313" key="3">
    <source>
        <dbReference type="Proteomes" id="UP001321520"/>
    </source>
</evidence>
<protein>
    <recommendedName>
        <fullName evidence="4">Cobalt transporter</fullName>
    </recommendedName>
</protein>
<dbReference type="Proteomes" id="UP001321520">
    <property type="component" value="Chromosome"/>
</dbReference>
<evidence type="ECO:0000313" key="2">
    <source>
        <dbReference type="EMBL" id="WKD51115.1"/>
    </source>
</evidence>
<evidence type="ECO:0000256" key="1">
    <source>
        <dbReference type="SAM" id="MobiDB-lite"/>
    </source>
</evidence>